<evidence type="ECO:0000313" key="3">
    <source>
        <dbReference type="Proteomes" id="UP000029481"/>
    </source>
</evidence>
<keyword evidence="3" id="KW-1185">Reference proteome</keyword>
<feature type="transmembrane region" description="Helical" evidence="1">
    <location>
        <begin position="114"/>
        <end position="133"/>
    </location>
</feature>
<dbReference type="Pfam" id="PF10754">
    <property type="entry name" value="DUF2569"/>
    <property type="match status" value="1"/>
</dbReference>
<feature type="transmembrane region" description="Helical" evidence="1">
    <location>
        <begin position="12"/>
        <end position="36"/>
    </location>
</feature>
<dbReference type="EMBL" id="CP009451">
    <property type="protein sequence ID" value="AIR03631.1"/>
    <property type="molecule type" value="Genomic_DNA"/>
</dbReference>
<dbReference type="Proteomes" id="UP000029481">
    <property type="component" value="Chromosome"/>
</dbReference>
<evidence type="ECO:0000256" key="1">
    <source>
        <dbReference type="SAM" id="Phobius"/>
    </source>
</evidence>
<gene>
    <name evidence="2" type="ORF">JT31_03080</name>
</gene>
<evidence type="ECO:0000313" key="2">
    <source>
        <dbReference type="EMBL" id="AIR03631.1"/>
    </source>
</evidence>
<keyword evidence="1" id="KW-0472">Membrane</keyword>
<organism evidence="2 3">
    <name type="scientific">Cedecea neteri</name>
    <dbReference type="NCBI Taxonomy" id="158822"/>
    <lineage>
        <taxon>Bacteria</taxon>
        <taxon>Pseudomonadati</taxon>
        <taxon>Pseudomonadota</taxon>
        <taxon>Gammaproteobacteria</taxon>
        <taxon>Enterobacterales</taxon>
        <taxon>Enterobacteriaceae</taxon>
        <taxon>Cedecea</taxon>
    </lineage>
</organism>
<dbReference type="OrthoDB" id="6504677at2"/>
<name>A0A089PXF0_9ENTR</name>
<dbReference type="InterPro" id="IPR019690">
    <property type="entry name" value="DUF2569"/>
</dbReference>
<dbReference type="AlphaFoldDB" id="A0A089PXF0"/>
<proteinExistence type="predicted"/>
<keyword evidence="1" id="KW-1133">Transmembrane helix</keyword>
<reference evidence="2 3" key="1">
    <citation type="submission" date="2014-09" db="EMBL/GenBank/DDBJ databases">
        <title>Cedecea neteri SSMD04 Genome Sequencing.</title>
        <authorList>
            <person name="Tan J.-Y."/>
        </authorList>
    </citation>
    <scope>NUCLEOTIDE SEQUENCE [LARGE SCALE GENOMIC DNA]</scope>
    <source>
        <strain evidence="2 3">SSMD04</strain>
    </source>
</reference>
<dbReference type="RefSeq" id="WP_038473135.1">
    <property type="nucleotide sequence ID" value="NZ_CP009451.1"/>
</dbReference>
<feature type="transmembrane region" description="Helical" evidence="1">
    <location>
        <begin position="90"/>
        <end position="108"/>
    </location>
</feature>
<feature type="transmembrane region" description="Helical" evidence="1">
    <location>
        <begin position="56"/>
        <end position="78"/>
    </location>
</feature>
<sequence>MTTTQPPRIAGWLLAPLAWLLMSLLSSSVALLSFLMMILSPEARQALGSADAKTTLLFSLSVGCAMAMWAYTLWLTIAFFKRRKNVVRHYILWLLLTVLLAIKSFAFSPVSDKVAVQLLLPSLLAAALLVPYLKRSKRVKQTFINP</sequence>
<keyword evidence="1" id="KW-0812">Transmembrane</keyword>
<accession>A0A089PXF0</accession>
<dbReference type="KEGG" id="cnt:JT31_03080"/>
<protein>
    <submittedName>
        <fullName evidence="2">Membrane protein</fullName>
    </submittedName>
</protein>